<dbReference type="AlphaFoldDB" id="A0A2S6I2I6"/>
<dbReference type="InterPro" id="IPR029063">
    <property type="entry name" value="SAM-dependent_MTases_sf"/>
</dbReference>
<dbReference type="PIRSF" id="PIRSF018005">
    <property type="entry name" value="UCP018005"/>
    <property type="match status" value="1"/>
</dbReference>
<dbReference type="PANTHER" id="PTHR43397:SF1">
    <property type="entry name" value="ERGOTHIONEINE BIOSYNTHESIS PROTEIN 1"/>
    <property type="match status" value="1"/>
</dbReference>
<sequence>MTVSHTSPTLSTFADDVVQHLSGERPRLNSKWFYDEQGNTLFQSIMQTQEYYLTDAEKEIYGSCGKDLLRYLDRQPFDLIELGAGDGTKTQHLIERLLAEKARFAYRPIDLNGSALEELSELINFRWPKLDFEPIQADYFEALNRLGNSSGGRRRLLLFPGANIGNYTPGEAVDMLKRLRQFLAPGDMLLTGFDLKKDPAVILAAYNDAAGYTAAFNLNLLTRINRELKADFVLDCWRHWETYDPVTGAAKSYLIPIEPQTVHIGAAGRSFNFRAWQPVEVEISQKYSLREIEGMADAAGFEFVRHFQDSQQYFTDSLWRVANH</sequence>
<dbReference type="InterPro" id="IPR051128">
    <property type="entry name" value="EgtD_Methyltrsf_superfamily"/>
</dbReference>
<keyword evidence="1 4" id="KW-0489">Methyltransferase</keyword>
<dbReference type="PANTHER" id="PTHR43397">
    <property type="entry name" value="ERGOTHIONEINE BIOSYNTHESIS PROTEIN 1"/>
    <property type="match status" value="1"/>
</dbReference>
<dbReference type="RefSeq" id="WP_104419898.1">
    <property type="nucleotide sequence ID" value="NZ_PTJC01000006.1"/>
</dbReference>
<comment type="caution">
    <text evidence="4">The sequence shown here is derived from an EMBL/GenBank/DDBJ whole genome shotgun (WGS) entry which is preliminary data.</text>
</comment>
<gene>
    <name evidence="4" type="ORF">CLV84_2292</name>
</gene>
<protein>
    <submittedName>
        <fullName evidence="4">Dimethylhistidine N-methyltransferase</fullName>
    </submittedName>
</protein>
<evidence type="ECO:0000256" key="1">
    <source>
        <dbReference type="ARBA" id="ARBA00022603"/>
    </source>
</evidence>
<dbReference type="GO" id="GO:0032259">
    <property type="term" value="P:methylation"/>
    <property type="evidence" value="ECO:0007669"/>
    <property type="project" value="UniProtKB-KW"/>
</dbReference>
<keyword evidence="2 4" id="KW-0808">Transferase</keyword>
<evidence type="ECO:0000313" key="4">
    <source>
        <dbReference type="EMBL" id="PPK85396.1"/>
    </source>
</evidence>
<dbReference type="GO" id="GO:0008168">
    <property type="term" value="F:methyltransferase activity"/>
    <property type="evidence" value="ECO:0007669"/>
    <property type="project" value="UniProtKB-KW"/>
</dbReference>
<keyword evidence="5" id="KW-1185">Reference proteome</keyword>
<dbReference type="Pfam" id="PF10017">
    <property type="entry name" value="Methyltransf_33"/>
    <property type="match status" value="1"/>
</dbReference>
<dbReference type="Proteomes" id="UP000237662">
    <property type="component" value="Unassembled WGS sequence"/>
</dbReference>
<evidence type="ECO:0000256" key="2">
    <source>
        <dbReference type="ARBA" id="ARBA00022679"/>
    </source>
</evidence>
<reference evidence="4 5" key="1">
    <citation type="submission" date="2018-02" db="EMBL/GenBank/DDBJ databases">
        <title>Genomic Encyclopedia of Archaeal and Bacterial Type Strains, Phase II (KMG-II): from individual species to whole genera.</title>
        <authorList>
            <person name="Goeker M."/>
        </authorList>
    </citation>
    <scope>NUCLEOTIDE SEQUENCE [LARGE SCALE GENOMIC DNA]</scope>
    <source>
        <strain evidence="4 5">DSM 29526</strain>
    </source>
</reference>
<feature type="domain" description="Histidine-specific methyltransferase SAM-dependent" evidence="3">
    <location>
        <begin position="13"/>
        <end position="320"/>
    </location>
</feature>
<dbReference type="Gene3D" id="3.40.50.150">
    <property type="entry name" value="Vaccinia Virus protein VP39"/>
    <property type="match status" value="1"/>
</dbReference>
<dbReference type="SUPFAM" id="SSF53335">
    <property type="entry name" value="S-adenosyl-L-methionine-dependent methyltransferases"/>
    <property type="match status" value="1"/>
</dbReference>
<name>A0A2S6I2I6_9BACT</name>
<dbReference type="EMBL" id="PTJC01000006">
    <property type="protein sequence ID" value="PPK85396.1"/>
    <property type="molecule type" value="Genomic_DNA"/>
</dbReference>
<organism evidence="4 5">
    <name type="scientific">Neolewinella xylanilytica</name>
    <dbReference type="NCBI Taxonomy" id="1514080"/>
    <lineage>
        <taxon>Bacteria</taxon>
        <taxon>Pseudomonadati</taxon>
        <taxon>Bacteroidota</taxon>
        <taxon>Saprospiria</taxon>
        <taxon>Saprospirales</taxon>
        <taxon>Lewinellaceae</taxon>
        <taxon>Neolewinella</taxon>
    </lineage>
</organism>
<evidence type="ECO:0000259" key="3">
    <source>
        <dbReference type="Pfam" id="PF10017"/>
    </source>
</evidence>
<dbReference type="OrthoDB" id="5289726at2"/>
<evidence type="ECO:0000313" key="5">
    <source>
        <dbReference type="Proteomes" id="UP000237662"/>
    </source>
</evidence>
<dbReference type="InterPro" id="IPR017804">
    <property type="entry name" value="MeTrfase_EgtD-like"/>
</dbReference>
<accession>A0A2S6I2I6</accession>
<dbReference type="InterPro" id="IPR019257">
    <property type="entry name" value="MeTrfase_dom"/>
</dbReference>
<proteinExistence type="predicted"/>